<dbReference type="EMBL" id="LT598447">
    <property type="protein sequence ID" value="SCV05695.1"/>
    <property type="molecule type" value="Genomic_DNA"/>
</dbReference>
<keyword evidence="2" id="KW-0472">Membrane</keyword>
<feature type="transmembrane region" description="Helical" evidence="2">
    <location>
        <begin position="51"/>
        <end position="69"/>
    </location>
</feature>
<dbReference type="PIRSF" id="PIRSF026166">
    <property type="entry name" value="UCP026166"/>
    <property type="match status" value="1"/>
</dbReference>
<dbReference type="InterPro" id="IPR038770">
    <property type="entry name" value="Na+/solute_symporter_sf"/>
</dbReference>
<gene>
    <name evidence="3" type="ORF">LANO_0H13146G</name>
</gene>
<evidence type="ECO:0000313" key="3">
    <source>
        <dbReference type="EMBL" id="SCV05695.1"/>
    </source>
</evidence>
<dbReference type="OrthoDB" id="188035at2759"/>
<feature type="transmembrane region" description="Helical" evidence="2">
    <location>
        <begin position="89"/>
        <end position="108"/>
    </location>
</feature>
<dbReference type="Gene3D" id="1.20.1530.20">
    <property type="match status" value="1"/>
</dbReference>
<dbReference type="AlphaFoldDB" id="A0A1G4KMH2"/>
<dbReference type="Proteomes" id="UP000189911">
    <property type="component" value="Chromosome H"/>
</dbReference>
<name>A0A1G4KMH2_9SACH</name>
<dbReference type="PANTHER" id="PTHR18640">
    <property type="entry name" value="SOLUTE CARRIER FAMILY 10 MEMBER 7"/>
    <property type="match status" value="1"/>
</dbReference>
<evidence type="ECO:0000313" key="4">
    <source>
        <dbReference type="Proteomes" id="UP000189911"/>
    </source>
</evidence>
<feature type="transmembrane region" description="Helical" evidence="2">
    <location>
        <begin position="193"/>
        <end position="215"/>
    </location>
</feature>
<dbReference type="Pfam" id="PF13593">
    <property type="entry name" value="SBF_like"/>
    <property type="match status" value="1"/>
</dbReference>
<dbReference type="InterPro" id="IPR016833">
    <property type="entry name" value="Put_Na-Bile_cotransptr"/>
</dbReference>
<feature type="transmembrane region" description="Helical" evidence="2">
    <location>
        <begin position="160"/>
        <end position="181"/>
    </location>
</feature>
<feature type="compositionally biased region" description="Basic and acidic residues" evidence="1">
    <location>
        <begin position="407"/>
        <end position="425"/>
    </location>
</feature>
<feature type="transmembrane region" description="Helical" evidence="2">
    <location>
        <begin position="265"/>
        <end position="287"/>
    </location>
</feature>
<dbReference type="PANTHER" id="PTHR18640:SF5">
    <property type="entry name" value="SODIUM_BILE ACID COTRANSPORTER 7"/>
    <property type="match status" value="1"/>
</dbReference>
<keyword evidence="2" id="KW-0812">Transmembrane</keyword>
<evidence type="ECO:0000256" key="2">
    <source>
        <dbReference type="SAM" id="Phobius"/>
    </source>
</evidence>
<accession>A0A1G4KMH2</accession>
<sequence length="425" mass="47474">MEKCKNLWSAFYRHKVVQFLISQWFFITLAVFIVLANFFPNFARHGGTIRAEYSIGYGAVAAIFLQSGLSMKTRKLCYNLGNWRAHTSVLTISFLVTSSIMFGLCCAIQKANDPAIDSWVLMGLIVTATCPTTVASNVVMTQKAGGNDLLCLCEVFIGNVLGAFVTPALVQMYTSMGLFEFGNPAAGTSISHLYADVMKQIGLSVFIPLFVGQVLQNVFPKQVSWVLTTFKLNKVGSFCLILIMWSSFSTAFYQRAFRSVSHACIIFVVFFNLGLYLFYTVICYIWARPWFLQKIFHQKPREGSSTFYNLCYRIFQPFYCSKKDSIAIMFCGAAKTAALGVSLVSSQYGSDSPHLGKLLVPLVLYQSEQVMTANLLVPFLKRWASDECEDEDTSKDQDLESGGLSSRQDRPDSHHDSTDSSSEIK</sequence>
<keyword evidence="4" id="KW-1185">Reference proteome</keyword>
<feature type="transmembrane region" description="Helical" evidence="2">
    <location>
        <begin position="20"/>
        <end position="39"/>
    </location>
</feature>
<reference evidence="4" key="1">
    <citation type="submission" date="2016-03" db="EMBL/GenBank/DDBJ databases">
        <authorList>
            <person name="Devillers Hugo."/>
        </authorList>
    </citation>
    <scope>NUCLEOTIDE SEQUENCE [LARGE SCALE GENOMIC DNA]</scope>
</reference>
<feature type="transmembrane region" description="Helical" evidence="2">
    <location>
        <begin position="120"/>
        <end position="140"/>
    </location>
</feature>
<organism evidence="3 4">
    <name type="scientific">Lachancea nothofagi CBS 11611</name>
    <dbReference type="NCBI Taxonomy" id="1266666"/>
    <lineage>
        <taxon>Eukaryota</taxon>
        <taxon>Fungi</taxon>
        <taxon>Dikarya</taxon>
        <taxon>Ascomycota</taxon>
        <taxon>Saccharomycotina</taxon>
        <taxon>Saccharomycetes</taxon>
        <taxon>Saccharomycetales</taxon>
        <taxon>Saccharomycetaceae</taxon>
        <taxon>Lachancea</taxon>
    </lineage>
</organism>
<proteinExistence type="predicted"/>
<keyword evidence="2" id="KW-1133">Transmembrane helix</keyword>
<protein>
    <submittedName>
        <fullName evidence="3">LANO_0H13146g1_1</fullName>
    </submittedName>
</protein>
<dbReference type="GO" id="GO:0005886">
    <property type="term" value="C:plasma membrane"/>
    <property type="evidence" value="ECO:0007669"/>
    <property type="project" value="TreeGrafter"/>
</dbReference>
<evidence type="ECO:0000256" key="1">
    <source>
        <dbReference type="SAM" id="MobiDB-lite"/>
    </source>
</evidence>
<feature type="region of interest" description="Disordered" evidence="1">
    <location>
        <begin position="390"/>
        <end position="425"/>
    </location>
</feature>